<dbReference type="GO" id="GO:0003677">
    <property type="term" value="F:DNA binding"/>
    <property type="evidence" value="ECO:0007669"/>
    <property type="project" value="UniProtKB-KW"/>
</dbReference>
<evidence type="ECO:0000313" key="7">
    <source>
        <dbReference type="EMBL" id="CEL09805.1"/>
    </source>
</evidence>
<accession>A0A0U5GFE2</accession>
<protein>
    <recommendedName>
        <fullName evidence="6">Zn(2)-C6 fungal-type domain-containing protein</fullName>
    </recommendedName>
</protein>
<dbReference type="STRING" id="454130.A0A0U5GFE2"/>
<dbReference type="Gene3D" id="4.10.240.10">
    <property type="entry name" value="Zn(2)-C6 fungal-type DNA-binding domain"/>
    <property type="match status" value="1"/>
</dbReference>
<dbReference type="OrthoDB" id="4937900at2759"/>
<feature type="region of interest" description="Disordered" evidence="5">
    <location>
        <begin position="80"/>
        <end position="108"/>
    </location>
</feature>
<dbReference type="Pfam" id="PF00172">
    <property type="entry name" value="Zn_clus"/>
    <property type="match status" value="1"/>
</dbReference>
<dbReference type="PROSITE" id="PS00463">
    <property type="entry name" value="ZN2_CY6_FUNGAL_1"/>
    <property type="match status" value="1"/>
</dbReference>
<evidence type="ECO:0000256" key="4">
    <source>
        <dbReference type="ARBA" id="ARBA00023242"/>
    </source>
</evidence>
<keyword evidence="8" id="KW-1185">Reference proteome</keyword>
<name>A0A0U5GFE2_ASPCI</name>
<evidence type="ECO:0000256" key="2">
    <source>
        <dbReference type="ARBA" id="ARBA00023125"/>
    </source>
</evidence>
<dbReference type="AlphaFoldDB" id="A0A0U5GFE2"/>
<organism evidence="7 8">
    <name type="scientific">Aspergillus calidoustus</name>
    <dbReference type="NCBI Taxonomy" id="454130"/>
    <lineage>
        <taxon>Eukaryota</taxon>
        <taxon>Fungi</taxon>
        <taxon>Dikarya</taxon>
        <taxon>Ascomycota</taxon>
        <taxon>Pezizomycotina</taxon>
        <taxon>Eurotiomycetes</taxon>
        <taxon>Eurotiomycetidae</taxon>
        <taxon>Eurotiales</taxon>
        <taxon>Aspergillaceae</taxon>
        <taxon>Aspergillus</taxon>
        <taxon>Aspergillus subgen. Nidulantes</taxon>
    </lineage>
</organism>
<dbReference type="EMBL" id="CDMC01000015">
    <property type="protein sequence ID" value="CEL09805.1"/>
    <property type="molecule type" value="Genomic_DNA"/>
</dbReference>
<dbReference type="GO" id="GO:0000981">
    <property type="term" value="F:DNA-binding transcription factor activity, RNA polymerase II-specific"/>
    <property type="evidence" value="ECO:0007669"/>
    <property type="project" value="InterPro"/>
</dbReference>
<dbReference type="CDD" id="cd00067">
    <property type="entry name" value="GAL4"/>
    <property type="match status" value="1"/>
</dbReference>
<dbReference type="InterPro" id="IPR036864">
    <property type="entry name" value="Zn2-C6_fun-type_DNA-bd_sf"/>
</dbReference>
<keyword evidence="4" id="KW-0539">Nucleus</keyword>
<evidence type="ECO:0000256" key="5">
    <source>
        <dbReference type="SAM" id="MobiDB-lite"/>
    </source>
</evidence>
<evidence type="ECO:0000256" key="3">
    <source>
        <dbReference type="ARBA" id="ARBA00023163"/>
    </source>
</evidence>
<feature type="compositionally biased region" description="Basic and acidic residues" evidence="5">
    <location>
        <begin position="84"/>
        <end position="104"/>
    </location>
</feature>
<dbReference type="GO" id="GO:0008270">
    <property type="term" value="F:zinc ion binding"/>
    <property type="evidence" value="ECO:0007669"/>
    <property type="project" value="InterPro"/>
</dbReference>
<keyword evidence="2" id="KW-0238">DNA-binding</keyword>
<dbReference type="Proteomes" id="UP000054771">
    <property type="component" value="Unassembled WGS sequence"/>
</dbReference>
<keyword evidence="3" id="KW-0804">Transcription</keyword>
<evidence type="ECO:0000259" key="6">
    <source>
        <dbReference type="PROSITE" id="PS50048"/>
    </source>
</evidence>
<sequence length="233" mass="25170">MTVPNLPCLNCRKRHLKCDKAKPKCSRCEARVLECIAVERRAVFRRGAKCVPGVGEWTLGSQTWVHSAPRKWRRTKTTLSLAESTDHTRPGRHADSLDPREQEVKASGQGPKLQVIQLHVQAALESQSVIHTSGIGGAGKPPDVCMAMAPSNPIDVLVSAAAGLQGRSPPSTTALEGRNDGASCESLQTVSDTSRRARPICEGGIKPLEKVEDSCLHLHFIDDRESSKSHGCA</sequence>
<reference evidence="8" key="1">
    <citation type="journal article" date="2016" name="Genome Announc.">
        <title>Draft genome sequences of fungus Aspergillus calidoustus.</title>
        <authorList>
            <person name="Horn F."/>
            <person name="Linde J."/>
            <person name="Mattern D.J."/>
            <person name="Walther G."/>
            <person name="Guthke R."/>
            <person name="Scherlach K."/>
            <person name="Martin K."/>
            <person name="Brakhage A.A."/>
            <person name="Petzke L."/>
            <person name="Valiante V."/>
        </authorList>
    </citation>
    <scope>NUCLEOTIDE SEQUENCE [LARGE SCALE GENOMIC DNA]</scope>
    <source>
        <strain evidence="8">SF006504</strain>
    </source>
</reference>
<dbReference type="SMART" id="SM00066">
    <property type="entry name" value="GAL4"/>
    <property type="match status" value="1"/>
</dbReference>
<gene>
    <name evidence="7" type="ORF">ASPCAL12934</name>
</gene>
<feature type="region of interest" description="Disordered" evidence="5">
    <location>
        <begin position="165"/>
        <end position="195"/>
    </location>
</feature>
<evidence type="ECO:0000256" key="1">
    <source>
        <dbReference type="ARBA" id="ARBA00023015"/>
    </source>
</evidence>
<dbReference type="InterPro" id="IPR001138">
    <property type="entry name" value="Zn2Cys6_DnaBD"/>
</dbReference>
<dbReference type="SUPFAM" id="SSF57701">
    <property type="entry name" value="Zn2/Cys6 DNA-binding domain"/>
    <property type="match status" value="1"/>
</dbReference>
<feature type="domain" description="Zn(2)-C6 fungal-type" evidence="6">
    <location>
        <begin position="7"/>
        <end position="37"/>
    </location>
</feature>
<evidence type="ECO:0000313" key="8">
    <source>
        <dbReference type="Proteomes" id="UP000054771"/>
    </source>
</evidence>
<dbReference type="PROSITE" id="PS50048">
    <property type="entry name" value="ZN2_CY6_FUNGAL_2"/>
    <property type="match status" value="1"/>
</dbReference>
<keyword evidence="1" id="KW-0805">Transcription regulation</keyword>
<proteinExistence type="predicted"/>